<evidence type="ECO:0000259" key="4">
    <source>
        <dbReference type="PROSITE" id="PS50303"/>
    </source>
</evidence>
<dbReference type="Proteomes" id="UP000284842">
    <property type="component" value="Unassembled WGS sequence"/>
</dbReference>
<keyword evidence="1" id="KW-0677">Repeat</keyword>
<evidence type="ECO:0000313" key="6">
    <source>
        <dbReference type="Proteomes" id="UP000284842"/>
    </source>
</evidence>
<dbReference type="InterPro" id="IPR033133">
    <property type="entry name" value="PUM-HD"/>
</dbReference>
<accession>A0A409YNA1</accession>
<feature type="compositionally biased region" description="Polar residues" evidence="3">
    <location>
        <begin position="39"/>
        <end position="51"/>
    </location>
</feature>
<dbReference type="PANTHER" id="PTHR13389">
    <property type="entry name" value="PUMILIO HOMOLOG 3"/>
    <property type="match status" value="1"/>
</dbReference>
<evidence type="ECO:0000256" key="2">
    <source>
        <dbReference type="ARBA" id="ARBA00022884"/>
    </source>
</evidence>
<evidence type="ECO:0000313" key="5">
    <source>
        <dbReference type="EMBL" id="PPR04486.1"/>
    </source>
</evidence>
<dbReference type="GO" id="GO:0005730">
    <property type="term" value="C:nucleolus"/>
    <property type="evidence" value="ECO:0007669"/>
    <property type="project" value="TreeGrafter"/>
</dbReference>
<dbReference type="InterPro" id="IPR001313">
    <property type="entry name" value="Pumilio_RNA-bd_rpt"/>
</dbReference>
<comment type="caution">
    <text evidence="5">The sequence shown here is derived from an EMBL/GenBank/DDBJ whole genome shotgun (WGS) entry which is preliminary data.</text>
</comment>
<name>A0A409YNA1_9AGAR</name>
<dbReference type="InterPro" id="IPR012959">
    <property type="entry name" value="CPL_dom"/>
</dbReference>
<dbReference type="InterPro" id="IPR016024">
    <property type="entry name" value="ARM-type_fold"/>
</dbReference>
<gene>
    <name evidence="5" type="ORF">CVT24_013095</name>
</gene>
<dbReference type="AlphaFoldDB" id="A0A409YNA1"/>
<keyword evidence="6" id="KW-1185">Reference proteome</keyword>
<dbReference type="GO" id="GO:0003729">
    <property type="term" value="F:mRNA binding"/>
    <property type="evidence" value="ECO:0007669"/>
    <property type="project" value="TreeGrafter"/>
</dbReference>
<proteinExistence type="predicted"/>
<dbReference type="SMART" id="SM00025">
    <property type="entry name" value="Pumilio"/>
    <property type="match status" value="4"/>
</dbReference>
<dbReference type="InterPro" id="IPR011989">
    <property type="entry name" value="ARM-like"/>
</dbReference>
<dbReference type="SUPFAM" id="SSF48371">
    <property type="entry name" value="ARM repeat"/>
    <property type="match status" value="1"/>
</dbReference>
<dbReference type="PANTHER" id="PTHR13389:SF0">
    <property type="entry name" value="PUMILIO HOMOLOG 3"/>
    <property type="match status" value="1"/>
</dbReference>
<feature type="compositionally biased region" description="Acidic residues" evidence="3">
    <location>
        <begin position="54"/>
        <end position="86"/>
    </location>
</feature>
<dbReference type="STRING" id="181874.A0A409YNA1"/>
<dbReference type="GO" id="GO:0006417">
    <property type="term" value="P:regulation of translation"/>
    <property type="evidence" value="ECO:0007669"/>
    <property type="project" value="TreeGrafter"/>
</dbReference>
<dbReference type="FunCoup" id="A0A409YNA1">
    <property type="interactions" value="489"/>
</dbReference>
<dbReference type="Pfam" id="PF08144">
    <property type="entry name" value="CPL"/>
    <property type="match status" value="1"/>
</dbReference>
<feature type="region of interest" description="Disordered" evidence="3">
    <location>
        <begin position="1"/>
        <end position="124"/>
    </location>
</feature>
<feature type="domain" description="PUM-HD" evidence="4">
    <location>
        <begin position="129"/>
        <end position="497"/>
    </location>
</feature>
<dbReference type="InterPro" id="IPR040059">
    <property type="entry name" value="PUM3"/>
</dbReference>
<dbReference type="Gene3D" id="1.25.10.10">
    <property type="entry name" value="Leucine-rich Repeat Variant"/>
    <property type="match status" value="1"/>
</dbReference>
<feature type="compositionally biased region" description="Basic and acidic residues" evidence="3">
    <location>
        <begin position="88"/>
        <end position="116"/>
    </location>
</feature>
<sequence length="673" mass="75000">MAFSGSSSKKRPAPSQGGTKSKKANVATTASKPEKKRSQPITKPAASSSKNSDVSEDEDEGDWEDVDENSEDAMDEDEQEDDENAMEVDSKEQRPKDPNASREGHKAQKALHEQRKAAKPHSSLLTDAKKVWSLAREKNIPTAERQKHVKNLMDVIRGKVKDIVFKHDASRIVQTAVKYGGQKDRDEIAAELKGKYKELAQNKYSKFLITKLIRLCPTHRTAILLEFQSQVLRMLLHREASSVLADAFELYANAYERSILLREFYGKEAILFNVTSGSEEDKERAKKGLSGVLEKANADQKKRIMQAVKENLTTIFNNSDKGAVTHAVVHRALWEYLSAINDIPDEAEQDKLRRDMFETCQEVLAEIVHTRDGSRAAREFLAQGTAKDRKQIIKVLKPHIERMCLDDEAQLVLFTALDVVDDTKLLAKSVVAPITEVVQKLYANSQGRRSLLYLLNPRTRRHFTPAQIATLAETDVIRAKTSKKSAESREEEIRKAASEDLIKWVAQSGSTLVREPTGTLIVGEILLYAEGDKSAAIQTLLKALAEPSESEDAAQEHPIDIAPTSRLYKTLLQGGHFNHTTKAIEQVPASVWDSTEFAAQFVEVVGKETTLGFCTGKGSGVFVVAELCEALVRGEKAKERGRVKSWFSDKVVKEIKASEVKGKDLLLEKLTLL</sequence>
<keyword evidence="2" id="KW-0694">RNA-binding</keyword>
<dbReference type="OrthoDB" id="497380at2759"/>
<organism evidence="5 6">
    <name type="scientific">Panaeolus cyanescens</name>
    <dbReference type="NCBI Taxonomy" id="181874"/>
    <lineage>
        <taxon>Eukaryota</taxon>
        <taxon>Fungi</taxon>
        <taxon>Dikarya</taxon>
        <taxon>Basidiomycota</taxon>
        <taxon>Agaricomycotina</taxon>
        <taxon>Agaricomycetes</taxon>
        <taxon>Agaricomycetidae</taxon>
        <taxon>Agaricales</taxon>
        <taxon>Agaricineae</taxon>
        <taxon>Galeropsidaceae</taxon>
        <taxon>Panaeolus</taxon>
    </lineage>
</organism>
<dbReference type="InParanoid" id="A0A409YNA1"/>
<evidence type="ECO:0000256" key="3">
    <source>
        <dbReference type="SAM" id="MobiDB-lite"/>
    </source>
</evidence>
<dbReference type="EMBL" id="NHTK01000939">
    <property type="protein sequence ID" value="PPR04486.1"/>
    <property type="molecule type" value="Genomic_DNA"/>
</dbReference>
<protein>
    <recommendedName>
        <fullName evidence="4">PUM-HD domain-containing protein</fullName>
    </recommendedName>
</protein>
<evidence type="ECO:0000256" key="1">
    <source>
        <dbReference type="ARBA" id="ARBA00022737"/>
    </source>
</evidence>
<reference evidence="5 6" key="1">
    <citation type="journal article" date="2018" name="Evol. Lett.">
        <title>Horizontal gene cluster transfer increased hallucinogenic mushroom diversity.</title>
        <authorList>
            <person name="Reynolds H.T."/>
            <person name="Vijayakumar V."/>
            <person name="Gluck-Thaler E."/>
            <person name="Korotkin H.B."/>
            <person name="Matheny P.B."/>
            <person name="Slot J.C."/>
        </authorList>
    </citation>
    <scope>NUCLEOTIDE SEQUENCE [LARGE SCALE GENOMIC DNA]</scope>
    <source>
        <strain evidence="5 6">2629</strain>
    </source>
</reference>
<dbReference type="PROSITE" id="PS50303">
    <property type="entry name" value="PUM_HD"/>
    <property type="match status" value="1"/>
</dbReference>